<evidence type="ECO:0000313" key="3">
    <source>
        <dbReference type="Proteomes" id="UP000799441"/>
    </source>
</evidence>
<feature type="region of interest" description="Disordered" evidence="1">
    <location>
        <begin position="16"/>
        <end position="144"/>
    </location>
</feature>
<proteinExistence type="predicted"/>
<evidence type="ECO:0000313" key="2">
    <source>
        <dbReference type="EMBL" id="KAF2718749.1"/>
    </source>
</evidence>
<comment type="caution">
    <text evidence="2">The sequence shown here is derived from an EMBL/GenBank/DDBJ whole genome shotgun (WGS) entry which is preliminary data.</text>
</comment>
<accession>A0A9P4Q2U5</accession>
<keyword evidence="3" id="KW-1185">Reference proteome</keyword>
<reference evidence="2" key="1">
    <citation type="journal article" date="2020" name="Stud. Mycol.">
        <title>101 Dothideomycetes genomes: a test case for predicting lifestyles and emergence of pathogens.</title>
        <authorList>
            <person name="Haridas S."/>
            <person name="Albert R."/>
            <person name="Binder M."/>
            <person name="Bloem J."/>
            <person name="Labutti K."/>
            <person name="Salamov A."/>
            <person name="Andreopoulos B."/>
            <person name="Baker S."/>
            <person name="Barry K."/>
            <person name="Bills G."/>
            <person name="Bluhm B."/>
            <person name="Cannon C."/>
            <person name="Castanera R."/>
            <person name="Culley D."/>
            <person name="Daum C."/>
            <person name="Ezra D."/>
            <person name="Gonzalez J."/>
            <person name="Henrissat B."/>
            <person name="Kuo A."/>
            <person name="Liang C."/>
            <person name="Lipzen A."/>
            <person name="Lutzoni F."/>
            <person name="Magnuson J."/>
            <person name="Mondo S."/>
            <person name="Nolan M."/>
            <person name="Ohm R."/>
            <person name="Pangilinan J."/>
            <person name="Park H.-J."/>
            <person name="Ramirez L."/>
            <person name="Alfaro M."/>
            <person name="Sun H."/>
            <person name="Tritt A."/>
            <person name="Yoshinaga Y."/>
            <person name="Zwiers L.-H."/>
            <person name="Turgeon B."/>
            <person name="Goodwin S."/>
            <person name="Spatafora J."/>
            <person name="Crous P."/>
            <person name="Grigoriev I."/>
        </authorList>
    </citation>
    <scope>NUCLEOTIDE SEQUENCE</scope>
    <source>
        <strain evidence="2">CBS 116435</strain>
    </source>
</reference>
<feature type="compositionally biased region" description="Basic and acidic residues" evidence="1">
    <location>
        <begin position="87"/>
        <end position="101"/>
    </location>
</feature>
<dbReference type="AlphaFoldDB" id="A0A9P4Q2U5"/>
<dbReference type="OrthoDB" id="3359339at2759"/>
<name>A0A9P4Q2U5_9PEZI</name>
<feature type="compositionally biased region" description="Polar residues" evidence="1">
    <location>
        <begin position="110"/>
        <end position="123"/>
    </location>
</feature>
<dbReference type="EMBL" id="MU003820">
    <property type="protein sequence ID" value="KAF2718749.1"/>
    <property type="molecule type" value="Genomic_DNA"/>
</dbReference>
<protein>
    <submittedName>
        <fullName evidence="2">Uncharacterized protein</fullName>
    </submittedName>
</protein>
<evidence type="ECO:0000256" key="1">
    <source>
        <dbReference type="SAM" id="MobiDB-lite"/>
    </source>
</evidence>
<sequence>MSEAYKGQDLNALAAQAERDLNSQSAKGAGFGASDTTADSGVDASATQKFPGAEVQIGSAASGTGDNRDIPLEEGGSIDPVTGKLSKARDFEGVGGPEDKAALFAEENPGDQSVGSNVRQGGETNRPPGQLSNSAAGGTGKSTQ</sequence>
<gene>
    <name evidence="2" type="ORF">K431DRAFT_287349</name>
</gene>
<dbReference type="Proteomes" id="UP000799441">
    <property type="component" value="Unassembled WGS sequence"/>
</dbReference>
<organism evidence="2 3">
    <name type="scientific">Polychaeton citri CBS 116435</name>
    <dbReference type="NCBI Taxonomy" id="1314669"/>
    <lineage>
        <taxon>Eukaryota</taxon>
        <taxon>Fungi</taxon>
        <taxon>Dikarya</taxon>
        <taxon>Ascomycota</taxon>
        <taxon>Pezizomycotina</taxon>
        <taxon>Dothideomycetes</taxon>
        <taxon>Dothideomycetidae</taxon>
        <taxon>Capnodiales</taxon>
        <taxon>Capnodiaceae</taxon>
        <taxon>Polychaeton</taxon>
    </lineage>
</organism>